<dbReference type="Proteomes" id="UP000823674">
    <property type="component" value="Chromosome A03"/>
</dbReference>
<reference evidence="1 2" key="1">
    <citation type="submission" date="2021-03" db="EMBL/GenBank/DDBJ databases">
        <authorList>
            <person name="King G.J."/>
            <person name="Bancroft I."/>
            <person name="Baten A."/>
            <person name="Bloomfield J."/>
            <person name="Borpatragohain P."/>
            <person name="He Z."/>
            <person name="Irish N."/>
            <person name="Irwin J."/>
            <person name="Liu K."/>
            <person name="Mauleon R.P."/>
            <person name="Moore J."/>
            <person name="Morris R."/>
            <person name="Ostergaard L."/>
            <person name="Wang B."/>
            <person name="Wells R."/>
        </authorList>
    </citation>
    <scope>NUCLEOTIDE SEQUENCE [LARGE SCALE GENOMIC DNA]</scope>
    <source>
        <strain evidence="1">R-o-18</strain>
        <tissue evidence="1">Leaf</tissue>
    </source>
</reference>
<evidence type="ECO:0000313" key="1">
    <source>
        <dbReference type="EMBL" id="KAG5402884.1"/>
    </source>
</evidence>
<name>A0ABQ7MZE9_BRACM</name>
<accession>A0ABQ7MZE9</accession>
<keyword evidence="2" id="KW-1185">Reference proteome</keyword>
<comment type="caution">
    <text evidence="1">The sequence shown here is derived from an EMBL/GenBank/DDBJ whole genome shotgun (WGS) entry which is preliminary data.</text>
</comment>
<sequence>MNEKEAVEPRAKRGIIHLGVDGLARENLEPEDGGNTPQRLEYNVLLDGSSTIGSTYGSFGASDYPPVSF</sequence>
<evidence type="ECO:0000313" key="2">
    <source>
        <dbReference type="Proteomes" id="UP000823674"/>
    </source>
</evidence>
<protein>
    <submittedName>
        <fullName evidence="1">Uncharacterized protein</fullName>
    </submittedName>
</protein>
<proteinExistence type="predicted"/>
<gene>
    <name evidence="1" type="primary">A03p003000.1_BraROA</name>
    <name evidence="1" type="ORF">IGI04_009003</name>
</gene>
<dbReference type="EMBL" id="JADBGQ010000003">
    <property type="protein sequence ID" value="KAG5402884.1"/>
    <property type="molecule type" value="Genomic_DNA"/>
</dbReference>
<organism evidence="1 2">
    <name type="scientific">Brassica rapa subsp. trilocularis</name>
    <dbReference type="NCBI Taxonomy" id="1813537"/>
    <lineage>
        <taxon>Eukaryota</taxon>
        <taxon>Viridiplantae</taxon>
        <taxon>Streptophyta</taxon>
        <taxon>Embryophyta</taxon>
        <taxon>Tracheophyta</taxon>
        <taxon>Spermatophyta</taxon>
        <taxon>Magnoliopsida</taxon>
        <taxon>eudicotyledons</taxon>
        <taxon>Gunneridae</taxon>
        <taxon>Pentapetalae</taxon>
        <taxon>rosids</taxon>
        <taxon>malvids</taxon>
        <taxon>Brassicales</taxon>
        <taxon>Brassicaceae</taxon>
        <taxon>Brassiceae</taxon>
        <taxon>Brassica</taxon>
    </lineage>
</organism>